<reference evidence="3" key="1">
    <citation type="submission" date="2018-05" db="EMBL/GenBank/DDBJ databases">
        <title>Micromonospora globispora sp. nov. and Micromonospora rugosa sp. nov., isolated from marine sediment.</title>
        <authorList>
            <person name="Carro L."/>
            <person name="Aysel V."/>
            <person name="Cetin D."/>
            <person name="Igual J.M."/>
            <person name="Klenk H.-P."/>
            <person name="Trujillo M.E."/>
            <person name="Sahin N."/>
        </authorList>
    </citation>
    <scope>NUCLEOTIDE SEQUENCE [LARGE SCALE GENOMIC DNA]</scope>
    <source>
        <strain evidence="3">S2904</strain>
    </source>
</reference>
<gene>
    <name evidence="2" type="ORF">DLJ46_20950</name>
</gene>
<dbReference type="EMBL" id="QGSV01000247">
    <property type="protein sequence ID" value="PWU45610.1"/>
    <property type="molecule type" value="Genomic_DNA"/>
</dbReference>
<dbReference type="RefSeq" id="WP_109946328.1">
    <property type="nucleotide sequence ID" value="NZ_QGSU01000768.1"/>
</dbReference>
<keyword evidence="1" id="KW-0812">Transmembrane</keyword>
<dbReference type="Proteomes" id="UP000245683">
    <property type="component" value="Unassembled WGS sequence"/>
</dbReference>
<feature type="transmembrane region" description="Helical" evidence="1">
    <location>
        <begin position="128"/>
        <end position="149"/>
    </location>
</feature>
<sequence length="156" mass="16889">MGFGAVFLLAFAGGLAGLYSLRAGLVTPEGVVERMRRLKIGVVAMAISAWGTVLTGTWVVYPWYRATGKTSPKSVLLADPATEGWHEFGMEWKEHIAWLSPILATVVAFIVLYYGTNLIRHDRVRRTAITLFVLAFGFAAVAGTLGALITKVAPVH</sequence>
<feature type="transmembrane region" description="Helical" evidence="1">
    <location>
        <begin position="38"/>
        <end position="61"/>
    </location>
</feature>
<keyword evidence="1" id="KW-1133">Transmembrane helix</keyword>
<organism evidence="2 3">
    <name type="scientific">Micromonospora globispora</name>
    <dbReference type="NCBI Taxonomy" id="1450148"/>
    <lineage>
        <taxon>Bacteria</taxon>
        <taxon>Bacillati</taxon>
        <taxon>Actinomycetota</taxon>
        <taxon>Actinomycetes</taxon>
        <taxon>Micromonosporales</taxon>
        <taxon>Micromonosporaceae</taxon>
        <taxon>Micromonospora</taxon>
    </lineage>
</organism>
<accession>A0A317JZ64</accession>
<name>A0A317JZ64_9ACTN</name>
<evidence type="ECO:0000256" key="1">
    <source>
        <dbReference type="SAM" id="Phobius"/>
    </source>
</evidence>
<evidence type="ECO:0000313" key="3">
    <source>
        <dbReference type="Proteomes" id="UP000245683"/>
    </source>
</evidence>
<feature type="transmembrane region" description="Helical" evidence="1">
    <location>
        <begin position="6"/>
        <end position="26"/>
    </location>
</feature>
<dbReference type="AlphaFoldDB" id="A0A317JZ64"/>
<feature type="transmembrane region" description="Helical" evidence="1">
    <location>
        <begin position="96"/>
        <end position="116"/>
    </location>
</feature>
<keyword evidence="3" id="KW-1185">Reference proteome</keyword>
<proteinExistence type="predicted"/>
<protein>
    <submittedName>
        <fullName evidence="2">Uncharacterized protein</fullName>
    </submittedName>
</protein>
<keyword evidence="1" id="KW-0472">Membrane</keyword>
<comment type="caution">
    <text evidence="2">The sequence shown here is derived from an EMBL/GenBank/DDBJ whole genome shotgun (WGS) entry which is preliminary data.</text>
</comment>
<evidence type="ECO:0000313" key="2">
    <source>
        <dbReference type="EMBL" id="PWU45610.1"/>
    </source>
</evidence>